<accession>A0AAJ7RDU8</accession>
<evidence type="ECO:0000256" key="3">
    <source>
        <dbReference type="ARBA" id="ARBA00023242"/>
    </source>
</evidence>
<dbReference type="PANTHER" id="PTHR19303:SF16">
    <property type="entry name" value="JERKY PROTEIN HOMOLOG-LIKE"/>
    <property type="match status" value="1"/>
</dbReference>
<keyword evidence="3" id="KW-0539">Nucleus</keyword>
<keyword evidence="2" id="KW-0238">DNA-binding</keyword>
<dbReference type="Proteomes" id="UP000694920">
    <property type="component" value="Unplaced"/>
</dbReference>
<proteinExistence type="predicted"/>
<comment type="subcellular location">
    <subcellularLocation>
        <location evidence="1">Nucleus</location>
    </subcellularLocation>
</comment>
<dbReference type="PROSITE" id="PS51253">
    <property type="entry name" value="HTH_CENPB"/>
    <property type="match status" value="1"/>
</dbReference>
<reference evidence="6" key="1">
    <citation type="submission" date="2025-08" db="UniProtKB">
        <authorList>
            <consortium name="RefSeq"/>
        </authorList>
    </citation>
    <scope>IDENTIFICATION</scope>
</reference>
<dbReference type="KEGG" id="ccin:112494100"/>
<evidence type="ECO:0000313" key="5">
    <source>
        <dbReference type="Proteomes" id="UP000694920"/>
    </source>
</evidence>
<dbReference type="InterPro" id="IPR050863">
    <property type="entry name" value="CenT-Element_Derived"/>
</dbReference>
<dbReference type="Gene3D" id="1.10.10.60">
    <property type="entry name" value="Homeodomain-like"/>
    <property type="match status" value="2"/>
</dbReference>
<dbReference type="Pfam" id="PF03221">
    <property type="entry name" value="HTH_Tnp_Tc5"/>
    <property type="match status" value="1"/>
</dbReference>
<gene>
    <name evidence="6" type="primary">LOC112494100</name>
</gene>
<dbReference type="InterPro" id="IPR009057">
    <property type="entry name" value="Homeodomain-like_sf"/>
</dbReference>
<dbReference type="SMART" id="SM00674">
    <property type="entry name" value="CENPB"/>
    <property type="match status" value="1"/>
</dbReference>
<evidence type="ECO:0000256" key="2">
    <source>
        <dbReference type="ARBA" id="ARBA00023125"/>
    </source>
</evidence>
<feature type="domain" description="HTH CENPB-type" evidence="4">
    <location>
        <begin position="67"/>
        <end position="138"/>
    </location>
</feature>
<evidence type="ECO:0000313" key="6">
    <source>
        <dbReference type="RefSeq" id="XP_024939028.1"/>
    </source>
</evidence>
<dbReference type="RefSeq" id="XP_024939028.1">
    <property type="nucleotide sequence ID" value="XM_025083260.1"/>
</dbReference>
<name>A0AAJ7RDU8_CEPCN</name>
<evidence type="ECO:0000259" key="4">
    <source>
        <dbReference type="PROSITE" id="PS51253"/>
    </source>
</evidence>
<dbReference type="GO" id="GO:0005634">
    <property type="term" value="C:nucleus"/>
    <property type="evidence" value="ECO:0007669"/>
    <property type="project" value="UniProtKB-SubCell"/>
</dbReference>
<dbReference type="Pfam" id="PF04218">
    <property type="entry name" value="CENP-B_N"/>
    <property type="match status" value="1"/>
</dbReference>
<keyword evidence="5" id="KW-1185">Reference proteome</keyword>
<dbReference type="GeneID" id="112494100"/>
<dbReference type="SUPFAM" id="SSF46689">
    <property type="entry name" value="Homeodomain-like"/>
    <property type="match status" value="2"/>
</dbReference>
<organism evidence="5 6">
    <name type="scientific">Cephus cinctus</name>
    <name type="common">Wheat stem sawfly</name>
    <dbReference type="NCBI Taxonomy" id="211228"/>
    <lineage>
        <taxon>Eukaryota</taxon>
        <taxon>Metazoa</taxon>
        <taxon>Ecdysozoa</taxon>
        <taxon>Arthropoda</taxon>
        <taxon>Hexapoda</taxon>
        <taxon>Insecta</taxon>
        <taxon>Pterygota</taxon>
        <taxon>Neoptera</taxon>
        <taxon>Endopterygota</taxon>
        <taxon>Hymenoptera</taxon>
        <taxon>Cephoidea</taxon>
        <taxon>Cephidae</taxon>
        <taxon>Cephus</taxon>
    </lineage>
</organism>
<dbReference type="InterPro" id="IPR007889">
    <property type="entry name" value="HTH_Psq"/>
</dbReference>
<dbReference type="PANTHER" id="PTHR19303">
    <property type="entry name" value="TRANSPOSON"/>
    <property type="match status" value="1"/>
</dbReference>
<dbReference type="GO" id="GO:0003677">
    <property type="term" value="F:DNA binding"/>
    <property type="evidence" value="ECO:0007669"/>
    <property type="project" value="UniProtKB-KW"/>
</dbReference>
<dbReference type="InterPro" id="IPR006600">
    <property type="entry name" value="HTH_CenpB_DNA-bd_dom"/>
</dbReference>
<evidence type="ECO:0000256" key="1">
    <source>
        <dbReference type="ARBA" id="ARBA00004123"/>
    </source>
</evidence>
<sequence>MSKNPNYRRIDFSEKLEILARLEKGESVTKLAAEYNVTHPTICRIKGKRKELEEYGSIITDKEGSLKKKRMNNMENQPLDVALFKWFHQKSLLGEPVSGAILQMKAIQINRMLKGPENFQASNGWLWSFSLINIGCLD</sequence>
<dbReference type="AlphaFoldDB" id="A0AAJ7RDU8"/>
<protein>
    <submittedName>
        <fullName evidence="6">Jerky protein-like</fullName>
    </submittedName>
</protein>